<dbReference type="PANTHER" id="PTHR24171">
    <property type="entry name" value="ANKYRIN REPEAT DOMAIN-CONTAINING PROTEIN 39-RELATED"/>
    <property type="match status" value="1"/>
</dbReference>
<evidence type="ECO:0000256" key="4">
    <source>
        <dbReference type="SAM" id="MobiDB-lite"/>
    </source>
</evidence>
<sequence>MALGHGLPKGHGGTTTDPNVQRKRHRRSAGLARSIVPFFRPLSALTTSTDGAASALRCTVGGRQWSRGVESGRRPGLITRPRPEETSMATWFYAHGLAVRTAERPGSGRLMFAVDVLLDQQEDSATHTITWRSSGEFRMLHHDLSQATFPMLPEPHAHAPLPPRSRGRLRRDSWQAISRLFGARVAADSASPSCCRCTQGRCPFRRLYDVLQSCSLSDKAAVMASDAITRELTRIESETFLLHMQRFFSGYPRSFVERLAADGRCDVLRLLDEFFHSDATEPTSRLTASDCALQRKRTITEWARQVVRSDAARLSRLAPVVDDSEPVRLSVDSAMEAVRPRKRGATLGRAESSSLPVGGSLPVLTIRAADVKTCEDALVELRDSLLQDASVDPTVLEHTPPAQRWELALHVACSRGNLSHVRAILRRGTDINAVAWDGTTPLHTACRSRRLEVAQVLLAHGADINQQDLVGMTALMCAINDGNADVVRFLLRSGADANAQTARGVTPLHFAVAARDATVVHLLLAHGAVVNDATAMNAKTPLHIAAEAGDYPVCELLLTNGADPCLPCQTGQCAVDLAIEQGHWPVVGLFEHAARRRESVDCFLLDDHPRPSERLLLLPTPLSPLDRGPREHEEAMEIRVIVPSAYEVAPRDVALYAEEDGTTYAVM</sequence>
<gene>
    <name evidence="5" type="ORF">P43SY_004140</name>
</gene>
<evidence type="ECO:0000313" key="6">
    <source>
        <dbReference type="Proteomes" id="UP001209570"/>
    </source>
</evidence>
<keyword evidence="1" id="KW-0677">Repeat</keyword>
<feature type="repeat" description="ANK" evidence="3">
    <location>
        <begin position="470"/>
        <end position="502"/>
    </location>
</feature>
<evidence type="ECO:0000256" key="1">
    <source>
        <dbReference type="ARBA" id="ARBA00022737"/>
    </source>
</evidence>
<dbReference type="EMBL" id="JAKCXM010000297">
    <property type="protein sequence ID" value="KAJ0396383.1"/>
    <property type="molecule type" value="Genomic_DNA"/>
</dbReference>
<dbReference type="PROSITE" id="PS50088">
    <property type="entry name" value="ANK_REPEAT"/>
    <property type="match status" value="5"/>
</dbReference>
<keyword evidence="6" id="KW-1185">Reference proteome</keyword>
<dbReference type="SMART" id="SM00248">
    <property type="entry name" value="ANK"/>
    <property type="match status" value="5"/>
</dbReference>
<dbReference type="Pfam" id="PF00023">
    <property type="entry name" value="Ank"/>
    <property type="match status" value="1"/>
</dbReference>
<feature type="repeat" description="ANK" evidence="3">
    <location>
        <begin position="503"/>
        <end position="535"/>
    </location>
</feature>
<proteinExistence type="predicted"/>
<dbReference type="Pfam" id="PF12796">
    <property type="entry name" value="Ank_2"/>
    <property type="match status" value="2"/>
</dbReference>
<reference evidence="5" key="1">
    <citation type="submission" date="2021-12" db="EMBL/GenBank/DDBJ databases">
        <title>Prjna785345.</title>
        <authorList>
            <person name="Rujirawat T."/>
            <person name="Krajaejun T."/>
        </authorList>
    </citation>
    <scope>NUCLEOTIDE SEQUENCE</scope>
    <source>
        <strain evidence="5">Pi057C3</strain>
    </source>
</reference>
<evidence type="ECO:0000256" key="3">
    <source>
        <dbReference type="PROSITE-ProRule" id="PRU00023"/>
    </source>
</evidence>
<dbReference type="AlphaFoldDB" id="A0AAD5LF78"/>
<dbReference type="SUPFAM" id="SSF48403">
    <property type="entry name" value="Ankyrin repeat"/>
    <property type="match status" value="1"/>
</dbReference>
<dbReference type="Gene3D" id="1.25.40.20">
    <property type="entry name" value="Ankyrin repeat-containing domain"/>
    <property type="match status" value="2"/>
</dbReference>
<feature type="region of interest" description="Disordered" evidence="4">
    <location>
        <begin position="1"/>
        <end position="27"/>
    </location>
</feature>
<keyword evidence="2 3" id="KW-0040">ANK repeat</keyword>
<dbReference type="InterPro" id="IPR036770">
    <property type="entry name" value="Ankyrin_rpt-contain_sf"/>
</dbReference>
<protein>
    <recommendedName>
        <fullName evidence="7">Ankyrin repeat protein</fullName>
    </recommendedName>
</protein>
<feature type="repeat" description="ANK" evidence="3">
    <location>
        <begin position="437"/>
        <end position="469"/>
    </location>
</feature>
<evidence type="ECO:0000256" key="2">
    <source>
        <dbReference type="ARBA" id="ARBA00023043"/>
    </source>
</evidence>
<dbReference type="PRINTS" id="PR01415">
    <property type="entry name" value="ANKYRIN"/>
</dbReference>
<evidence type="ECO:0000313" key="5">
    <source>
        <dbReference type="EMBL" id="KAJ0396383.1"/>
    </source>
</evidence>
<accession>A0AAD5LF78</accession>
<comment type="caution">
    <text evidence="5">The sequence shown here is derived from an EMBL/GenBank/DDBJ whole genome shotgun (WGS) entry which is preliminary data.</text>
</comment>
<evidence type="ECO:0008006" key="7">
    <source>
        <dbReference type="Google" id="ProtNLM"/>
    </source>
</evidence>
<dbReference type="PROSITE" id="PS50297">
    <property type="entry name" value="ANK_REP_REGION"/>
    <property type="match status" value="5"/>
</dbReference>
<feature type="repeat" description="ANK" evidence="3">
    <location>
        <begin position="404"/>
        <end position="436"/>
    </location>
</feature>
<organism evidence="5 6">
    <name type="scientific">Pythium insidiosum</name>
    <name type="common">Pythiosis disease agent</name>
    <dbReference type="NCBI Taxonomy" id="114742"/>
    <lineage>
        <taxon>Eukaryota</taxon>
        <taxon>Sar</taxon>
        <taxon>Stramenopiles</taxon>
        <taxon>Oomycota</taxon>
        <taxon>Peronosporomycetes</taxon>
        <taxon>Pythiales</taxon>
        <taxon>Pythiaceae</taxon>
        <taxon>Pythium</taxon>
    </lineage>
</organism>
<name>A0AAD5LF78_PYTIN</name>
<dbReference type="InterPro" id="IPR002110">
    <property type="entry name" value="Ankyrin_rpt"/>
</dbReference>
<feature type="repeat" description="ANK" evidence="3">
    <location>
        <begin position="537"/>
        <end position="563"/>
    </location>
</feature>
<dbReference type="Proteomes" id="UP001209570">
    <property type="component" value="Unassembled WGS sequence"/>
</dbReference>